<name>A0ABW2AY44_9RHOB</name>
<evidence type="ECO:0000256" key="1">
    <source>
        <dbReference type="SAM" id="Coils"/>
    </source>
</evidence>
<dbReference type="Proteomes" id="UP001596353">
    <property type="component" value="Unassembled WGS sequence"/>
</dbReference>
<evidence type="ECO:0000313" key="2">
    <source>
        <dbReference type="EMBL" id="MFC6758359.1"/>
    </source>
</evidence>
<gene>
    <name evidence="2" type="ORF">ACFQFQ_00720</name>
</gene>
<proteinExistence type="predicted"/>
<keyword evidence="3" id="KW-1185">Reference proteome</keyword>
<sequence length="102" mass="11227">MTSPRPGTKAHALRLADAETSLMTRHRELAHITAALIDKEAEVEAQALRIQSLEAELAEARQALGRAQGIVDYNLAELQSIRSSTSWRLMAPVRKLGQLLGR</sequence>
<evidence type="ECO:0000313" key="3">
    <source>
        <dbReference type="Proteomes" id="UP001596353"/>
    </source>
</evidence>
<reference evidence="3" key="1">
    <citation type="journal article" date="2019" name="Int. J. Syst. Evol. Microbiol.">
        <title>The Global Catalogue of Microorganisms (GCM) 10K type strain sequencing project: providing services to taxonomists for standard genome sequencing and annotation.</title>
        <authorList>
            <consortium name="The Broad Institute Genomics Platform"/>
            <consortium name="The Broad Institute Genome Sequencing Center for Infectious Disease"/>
            <person name="Wu L."/>
            <person name="Ma J."/>
        </authorList>
    </citation>
    <scope>NUCLEOTIDE SEQUENCE [LARGE SCALE GENOMIC DNA]</scope>
    <source>
        <strain evidence="3">CCUG 66188</strain>
    </source>
</reference>
<comment type="caution">
    <text evidence="2">The sequence shown here is derived from an EMBL/GenBank/DDBJ whole genome shotgun (WGS) entry which is preliminary data.</text>
</comment>
<protein>
    <submittedName>
        <fullName evidence="2">Uncharacterized protein</fullName>
    </submittedName>
</protein>
<organism evidence="2 3">
    <name type="scientific">Sulfitobacter porphyrae</name>
    <dbReference type="NCBI Taxonomy" id="1246864"/>
    <lineage>
        <taxon>Bacteria</taxon>
        <taxon>Pseudomonadati</taxon>
        <taxon>Pseudomonadota</taxon>
        <taxon>Alphaproteobacteria</taxon>
        <taxon>Rhodobacterales</taxon>
        <taxon>Roseobacteraceae</taxon>
        <taxon>Sulfitobacter</taxon>
    </lineage>
</organism>
<dbReference type="EMBL" id="JBHSWG010000001">
    <property type="protein sequence ID" value="MFC6758359.1"/>
    <property type="molecule type" value="Genomic_DNA"/>
</dbReference>
<accession>A0ABW2AY44</accession>
<keyword evidence="1" id="KW-0175">Coiled coil</keyword>
<feature type="coiled-coil region" evidence="1">
    <location>
        <begin position="36"/>
        <end position="70"/>
    </location>
</feature>